<evidence type="ECO:0000313" key="2">
    <source>
        <dbReference type="EMBL" id="CAE0238172.1"/>
    </source>
</evidence>
<sequence>MQHVSRDTPYISVADNEPAPLKELDVIHKATIAKNTQNLPFGAFRTTDRFTDKKKFTCEATRKGPDPYNVQAPNTWLTHSKGDIFQAERITRKKGEKPQSDRFMEPPKTYCKRSGGPDPYSVTKNNLWISNSQRYMGPGVRNIPFSVGRWPKKTL</sequence>
<proteinExistence type="predicted"/>
<feature type="region of interest" description="Disordered" evidence="1">
    <location>
        <begin position="93"/>
        <end position="116"/>
    </location>
</feature>
<name>A0A7S3CUY8_9EUKA</name>
<protein>
    <submittedName>
        <fullName evidence="2">Uncharacterized protein</fullName>
    </submittedName>
</protein>
<feature type="compositionally biased region" description="Basic and acidic residues" evidence="1">
    <location>
        <begin position="96"/>
        <end position="105"/>
    </location>
</feature>
<dbReference type="EMBL" id="HBIB01000487">
    <property type="protein sequence ID" value="CAE0238172.1"/>
    <property type="molecule type" value="Transcribed_RNA"/>
</dbReference>
<organism evidence="2">
    <name type="scientific">Palpitomonas bilix</name>
    <dbReference type="NCBI Taxonomy" id="652834"/>
    <lineage>
        <taxon>Eukaryota</taxon>
        <taxon>Eukaryota incertae sedis</taxon>
    </lineage>
</organism>
<reference evidence="2" key="1">
    <citation type="submission" date="2021-01" db="EMBL/GenBank/DDBJ databases">
        <authorList>
            <person name="Corre E."/>
            <person name="Pelletier E."/>
            <person name="Niang G."/>
            <person name="Scheremetjew M."/>
            <person name="Finn R."/>
            <person name="Kale V."/>
            <person name="Holt S."/>
            <person name="Cochrane G."/>
            <person name="Meng A."/>
            <person name="Brown T."/>
            <person name="Cohen L."/>
        </authorList>
    </citation>
    <scope>NUCLEOTIDE SEQUENCE</scope>
    <source>
        <strain evidence="2">NIES-2562</strain>
    </source>
</reference>
<evidence type="ECO:0000256" key="1">
    <source>
        <dbReference type="SAM" id="MobiDB-lite"/>
    </source>
</evidence>
<gene>
    <name evidence="2" type="ORF">PBIL07802_LOCUS313</name>
</gene>
<accession>A0A7S3CUY8</accession>
<dbReference type="AlphaFoldDB" id="A0A7S3CUY8"/>